<name>A0A1A8TUN0_9GAMM</name>
<gene>
    <name evidence="2" type="ORF">MSP8886_04214</name>
</gene>
<dbReference type="Proteomes" id="UP000092544">
    <property type="component" value="Unassembled WGS sequence"/>
</dbReference>
<evidence type="ECO:0000313" key="3">
    <source>
        <dbReference type="Proteomes" id="UP000092544"/>
    </source>
</evidence>
<proteinExistence type="predicted"/>
<dbReference type="AlphaFoldDB" id="A0A1A8TUN0"/>
<dbReference type="EMBL" id="FLOB01000020">
    <property type="protein sequence ID" value="SBS37655.1"/>
    <property type="molecule type" value="Genomic_DNA"/>
</dbReference>
<protein>
    <submittedName>
        <fullName evidence="2">Uncharacterized protein</fullName>
    </submittedName>
</protein>
<evidence type="ECO:0000313" key="2">
    <source>
        <dbReference type="EMBL" id="SBS37655.1"/>
    </source>
</evidence>
<evidence type="ECO:0000256" key="1">
    <source>
        <dbReference type="SAM" id="Phobius"/>
    </source>
</evidence>
<accession>A0A1A8TUN0</accession>
<dbReference type="STRING" id="1792290.MSP8886_04214"/>
<sequence>MNNASFMTEIIAFTIIICLAIAPLAIKELSNKKS</sequence>
<keyword evidence="1" id="KW-0812">Transmembrane</keyword>
<reference evidence="2 3" key="1">
    <citation type="submission" date="2016-06" db="EMBL/GenBank/DDBJ databases">
        <authorList>
            <person name="Kjaerup R.B."/>
            <person name="Dalgaard T.S."/>
            <person name="Juul-Madsen H.R."/>
        </authorList>
    </citation>
    <scope>NUCLEOTIDE SEQUENCE [LARGE SCALE GENOMIC DNA]</scope>
    <source>
        <strain evidence="2 3">CECT 8886</strain>
    </source>
</reference>
<feature type="transmembrane region" description="Helical" evidence="1">
    <location>
        <begin position="6"/>
        <end position="26"/>
    </location>
</feature>
<keyword evidence="3" id="KW-1185">Reference proteome</keyword>
<organism evidence="2 3">
    <name type="scientific">Marinomonas spartinae</name>
    <dbReference type="NCBI Taxonomy" id="1792290"/>
    <lineage>
        <taxon>Bacteria</taxon>
        <taxon>Pseudomonadati</taxon>
        <taxon>Pseudomonadota</taxon>
        <taxon>Gammaproteobacteria</taxon>
        <taxon>Oceanospirillales</taxon>
        <taxon>Oceanospirillaceae</taxon>
        <taxon>Marinomonas</taxon>
    </lineage>
</organism>
<keyword evidence="1" id="KW-1133">Transmembrane helix</keyword>
<keyword evidence="1" id="KW-0472">Membrane</keyword>